<protein>
    <submittedName>
        <fullName evidence="1">Uncharacterized protein</fullName>
    </submittedName>
</protein>
<dbReference type="PATRIC" id="fig|447.4.peg.2214"/>
<reference evidence="1 2" key="1">
    <citation type="submission" date="2015-11" db="EMBL/GenBank/DDBJ databases">
        <title>Genomic analysis of 38 Legionella species identifies large and diverse effector repertoires.</title>
        <authorList>
            <person name="Burstein D."/>
            <person name="Amaro F."/>
            <person name="Zusman T."/>
            <person name="Lifshitz Z."/>
            <person name="Cohen O."/>
            <person name="Gilbert J.A."/>
            <person name="Pupko T."/>
            <person name="Shuman H.A."/>
            <person name="Segal G."/>
        </authorList>
    </citation>
    <scope>NUCLEOTIDE SEQUENCE [LARGE SCALE GENOMIC DNA]</scope>
    <source>
        <strain evidence="1 2">WIGA</strain>
    </source>
</reference>
<comment type="caution">
    <text evidence="1">The sequence shown here is derived from an EMBL/GenBank/DDBJ whole genome shotgun (WGS) entry which is preliminary data.</text>
</comment>
<dbReference type="EMBL" id="LNXU01000019">
    <property type="protein sequence ID" value="KTC73439.1"/>
    <property type="molecule type" value="Genomic_DNA"/>
</dbReference>
<dbReference type="Proteomes" id="UP000054695">
    <property type="component" value="Unassembled WGS sequence"/>
</dbReference>
<gene>
    <name evidence="1" type="ORF">Lboz_2085</name>
</gene>
<name>A0A0W0RQV6_LEGBO</name>
<proteinExistence type="predicted"/>
<keyword evidence="2" id="KW-1185">Reference proteome</keyword>
<dbReference type="RefSeq" id="WP_058459980.1">
    <property type="nucleotide sequence ID" value="NZ_CAAAIY010000018.1"/>
</dbReference>
<evidence type="ECO:0000313" key="1">
    <source>
        <dbReference type="EMBL" id="KTC73439.1"/>
    </source>
</evidence>
<dbReference type="OrthoDB" id="5652644at2"/>
<accession>A0A0W0RQV6</accession>
<sequence>MTYLKINQITAAEGKTMTLLKKLGLDPDERMLKTLEDNPEYVNRLASLFKRLKTCNIKLNDTLHNIIASNVSYAGSLSNLLDFMHNEKIDVTLFPLERLFAGAQSDTALIQGIQLLKTRASLDLATLNLLFAYPAHSLLLADLIINFQQHAYPTEKIVEKLHKFSAKNMDTAIRVLNLLLNKNLYYFECFDVLLKHQEYIDKIYEGTAKLTAKNKLAASYFGVIENNPQNANVLANLILLLHKESLIDYRKTEDLSTISKLGIGAFHFLSHLQQAGILNSENYKKVCQDTSILMQKEVIELFSNLPLFEEFDKSELAQMLGLISEPSSETNLDEFIEIIEKHQLIKNPSLKQ</sequence>
<dbReference type="AlphaFoldDB" id="A0A0W0RQV6"/>
<organism evidence="1 2">
    <name type="scientific">Legionella bozemanae</name>
    <name type="common">Fluoribacter bozemanae</name>
    <dbReference type="NCBI Taxonomy" id="447"/>
    <lineage>
        <taxon>Bacteria</taxon>
        <taxon>Pseudomonadati</taxon>
        <taxon>Pseudomonadota</taxon>
        <taxon>Gammaproteobacteria</taxon>
        <taxon>Legionellales</taxon>
        <taxon>Legionellaceae</taxon>
        <taxon>Legionella</taxon>
    </lineage>
</organism>
<evidence type="ECO:0000313" key="2">
    <source>
        <dbReference type="Proteomes" id="UP000054695"/>
    </source>
</evidence>